<sequence>MNRARGGGRVARASAAAIVLTASAAGCTGSDGFQPRPGLIDDTRAAIMLSIPQLGQKLGGQAGALVLVHADGTRSVHRTGGIETGTVASADGHIFYSDAEHDYVLSDELVTYDHPEPESMAMATIPLGGDRFATAFNVGAGDHGFEYAVTTNAPGELKRHVLRGEFTSLSNCDGTLSVVVSESSIERDIPRDTYLTFTPDGSGVAAEQLHDYGQQTDARPSERISTIQQTAQPCYRGSPLVMAHLDETEAYPEMEFTEAINVRILDAGTRQVTDHRVEGRPHAEVGSELERTDLIAPVTSAAVVDDDDLLTVNSSGHVWQVDLRTGEPTKLHVLPDVEPGQLGGAVHITADHITHVAADTEAGVGPELRMYDTRTGSRVIDPIPVPEISEFEDGDDMVVTDVTAVTPPE</sequence>
<dbReference type="InterPro" id="IPR011044">
    <property type="entry name" value="Quino_amine_DH_bsu"/>
</dbReference>
<dbReference type="InterPro" id="IPR015943">
    <property type="entry name" value="WD40/YVTN_repeat-like_dom_sf"/>
</dbReference>
<keyword evidence="1" id="KW-0732">Signal</keyword>
<protein>
    <submittedName>
        <fullName evidence="2">Uncharacterized protein</fullName>
    </submittedName>
</protein>
<dbReference type="Proteomes" id="UP000651517">
    <property type="component" value="Unassembled WGS sequence"/>
</dbReference>
<name>A0ABR8WVJ2_9MICO</name>
<evidence type="ECO:0000313" key="2">
    <source>
        <dbReference type="EMBL" id="MBD8020661.1"/>
    </source>
</evidence>
<evidence type="ECO:0000313" key="3">
    <source>
        <dbReference type="Proteomes" id="UP000651517"/>
    </source>
</evidence>
<dbReference type="Gene3D" id="2.130.10.10">
    <property type="entry name" value="YVTN repeat-like/Quinoprotein amine dehydrogenase"/>
    <property type="match status" value="1"/>
</dbReference>
<dbReference type="SUPFAM" id="SSF50969">
    <property type="entry name" value="YVTN repeat-like/Quinoprotein amine dehydrogenase"/>
    <property type="match status" value="1"/>
</dbReference>
<gene>
    <name evidence="2" type="ORF">H9634_07695</name>
</gene>
<feature type="chain" id="PRO_5046423010" evidence="1">
    <location>
        <begin position="25"/>
        <end position="409"/>
    </location>
</feature>
<keyword evidence="3" id="KW-1185">Reference proteome</keyword>
<reference evidence="2 3" key="1">
    <citation type="submission" date="2020-08" db="EMBL/GenBank/DDBJ databases">
        <title>A Genomic Blueprint of the Chicken Gut Microbiome.</title>
        <authorList>
            <person name="Gilroy R."/>
            <person name="Ravi A."/>
            <person name="Getino M."/>
            <person name="Pursley I."/>
            <person name="Horton D.L."/>
            <person name="Alikhan N.-F."/>
            <person name="Baker D."/>
            <person name="Gharbi K."/>
            <person name="Hall N."/>
            <person name="Watson M."/>
            <person name="Adriaenssens E.M."/>
            <person name="Foster-Nyarko E."/>
            <person name="Jarju S."/>
            <person name="Secka A."/>
            <person name="Antonio M."/>
            <person name="Oren A."/>
            <person name="Chaudhuri R."/>
            <person name="La Ragione R.M."/>
            <person name="Hildebrand F."/>
            <person name="Pallen M.J."/>
        </authorList>
    </citation>
    <scope>NUCLEOTIDE SEQUENCE [LARGE SCALE GENOMIC DNA]</scope>
    <source>
        <strain evidence="2 3">Re57</strain>
    </source>
</reference>
<comment type="caution">
    <text evidence="2">The sequence shown here is derived from an EMBL/GenBank/DDBJ whole genome shotgun (WGS) entry which is preliminary data.</text>
</comment>
<dbReference type="PROSITE" id="PS51257">
    <property type="entry name" value="PROKAR_LIPOPROTEIN"/>
    <property type="match status" value="1"/>
</dbReference>
<organism evidence="2 3">
    <name type="scientific">Brevibacterium gallinarum</name>
    <dbReference type="NCBI Taxonomy" id="2762220"/>
    <lineage>
        <taxon>Bacteria</taxon>
        <taxon>Bacillati</taxon>
        <taxon>Actinomycetota</taxon>
        <taxon>Actinomycetes</taxon>
        <taxon>Micrococcales</taxon>
        <taxon>Brevibacteriaceae</taxon>
        <taxon>Brevibacterium</taxon>
    </lineage>
</organism>
<evidence type="ECO:0000256" key="1">
    <source>
        <dbReference type="SAM" id="SignalP"/>
    </source>
</evidence>
<feature type="signal peptide" evidence="1">
    <location>
        <begin position="1"/>
        <end position="24"/>
    </location>
</feature>
<accession>A0ABR8WVJ2</accession>
<dbReference type="EMBL" id="JACSPY010000006">
    <property type="protein sequence ID" value="MBD8020661.1"/>
    <property type="molecule type" value="Genomic_DNA"/>
</dbReference>
<proteinExistence type="predicted"/>
<dbReference type="RefSeq" id="WP_191726118.1">
    <property type="nucleotide sequence ID" value="NZ_JACSPY010000006.1"/>
</dbReference>